<reference evidence="2" key="1">
    <citation type="submission" date="2016-04" db="EMBL/GenBank/DDBJ databases">
        <authorList>
            <person name="Nguyen H.D."/>
            <person name="Samba Siva P."/>
            <person name="Cullis J."/>
            <person name="Levesque C.A."/>
            <person name="Hambleton S."/>
        </authorList>
    </citation>
    <scope>NUCLEOTIDE SEQUENCE</scope>
    <source>
        <strain evidence="2">DAOMC 236416</strain>
    </source>
</reference>
<dbReference type="Proteomes" id="UP000077521">
    <property type="component" value="Unassembled WGS sequence"/>
</dbReference>
<feature type="compositionally biased region" description="Basic and acidic residues" evidence="1">
    <location>
        <begin position="360"/>
        <end position="369"/>
    </location>
</feature>
<proteinExistence type="predicted"/>
<feature type="compositionally biased region" description="Low complexity" evidence="1">
    <location>
        <begin position="269"/>
        <end position="283"/>
    </location>
</feature>
<accession>A0A177THF3</accession>
<feature type="compositionally biased region" description="Polar residues" evidence="1">
    <location>
        <begin position="470"/>
        <end position="503"/>
    </location>
</feature>
<feature type="compositionally biased region" description="Basic and acidic residues" evidence="1">
    <location>
        <begin position="317"/>
        <end position="337"/>
    </location>
</feature>
<feature type="compositionally biased region" description="Basic and acidic residues" evidence="1">
    <location>
        <begin position="622"/>
        <end position="640"/>
    </location>
</feature>
<organism evidence="2 3">
    <name type="scientific">Tilletia indica</name>
    <dbReference type="NCBI Taxonomy" id="43049"/>
    <lineage>
        <taxon>Eukaryota</taxon>
        <taxon>Fungi</taxon>
        <taxon>Dikarya</taxon>
        <taxon>Basidiomycota</taxon>
        <taxon>Ustilaginomycotina</taxon>
        <taxon>Exobasidiomycetes</taxon>
        <taxon>Tilletiales</taxon>
        <taxon>Tilletiaceae</taxon>
        <taxon>Tilletia</taxon>
    </lineage>
</organism>
<keyword evidence="3" id="KW-1185">Reference proteome</keyword>
<comment type="caution">
    <text evidence="2">The sequence shown here is derived from an EMBL/GenBank/DDBJ whole genome shotgun (WGS) entry which is preliminary data.</text>
</comment>
<feature type="compositionally biased region" description="Polar residues" evidence="1">
    <location>
        <begin position="531"/>
        <end position="550"/>
    </location>
</feature>
<dbReference type="AlphaFoldDB" id="A0A177THF3"/>
<evidence type="ECO:0000313" key="2">
    <source>
        <dbReference type="EMBL" id="KAE8255873.1"/>
    </source>
</evidence>
<gene>
    <name evidence="2" type="ORF">A4X13_0g2880</name>
</gene>
<feature type="compositionally biased region" description="Low complexity" evidence="1">
    <location>
        <begin position="39"/>
        <end position="73"/>
    </location>
</feature>
<feature type="compositionally biased region" description="Low complexity" evidence="1">
    <location>
        <begin position="586"/>
        <end position="598"/>
    </location>
</feature>
<feature type="region of interest" description="Disordered" evidence="1">
    <location>
        <begin position="189"/>
        <end position="707"/>
    </location>
</feature>
<feature type="compositionally biased region" description="Polar residues" evidence="1">
    <location>
        <begin position="567"/>
        <end position="581"/>
    </location>
</feature>
<protein>
    <submittedName>
        <fullName evidence="2">Uncharacterized protein</fullName>
    </submittedName>
</protein>
<feature type="compositionally biased region" description="Low complexity" evidence="1">
    <location>
        <begin position="644"/>
        <end position="687"/>
    </location>
</feature>
<evidence type="ECO:0000256" key="1">
    <source>
        <dbReference type="SAM" id="MobiDB-lite"/>
    </source>
</evidence>
<feature type="compositionally biased region" description="Polar residues" evidence="1">
    <location>
        <begin position="1"/>
        <end position="13"/>
    </location>
</feature>
<feature type="compositionally biased region" description="Basic and acidic residues" evidence="1">
    <location>
        <begin position="88"/>
        <end position="101"/>
    </location>
</feature>
<dbReference type="EMBL" id="LWDF02000148">
    <property type="protein sequence ID" value="KAE8255873.1"/>
    <property type="molecule type" value="Genomic_DNA"/>
</dbReference>
<feature type="compositionally biased region" description="Basic and acidic residues" evidence="1">
    <location>
        <begin position="210"/>
        <end position="231"/>
    </location>
</feature>
<evidence type="ECO:0000313" key="3">
    <source>
        <dbReference type="Proteomes" id="UP000077521"/>
    </source>
</evidence>
<name>A0A177THF3_9BASI</name>
<feature type="compositionally biased region" description="Polar residues" evidence="1">
    <location>
        <begin position="234"/>
        <end position="252"/>
    </location>
</feature>
<reference evidence="2" key="2">
    <citation type="journal article" date="2019" name="IMA Fungus">
        <title>Genome sequencing and comparison of five Tilletia species to identify candidate genes for the detection of regulated species infecting wheat.</title>
        <authorList>
            <person name="Nguyen H.D.T."/>
            <person name="Sultana T."/>
            <person name="Kesanakurti P."/>
            <person name="Hambleton S."/>
        </authorList>
    </citation>
    <scope>NUCLEOTIDE SEQUENCE</scope>
    <source>
        <strain evidence="2">DAOMC 236416</strain>
    </source>
</reference>
<feature type="compositionally biased region" description="Basic and acidic residues" evidence="1">
    <location>
        <begin position="551"/>
        <end position="564"/>
    </location>
</feature>
<sequence length="719" mass="74029">MCRTSTRSSSADSPTKARLSGNTPSLSDRIAALQRRNVSGPASTSAAASTPTTALPPSSSSASSSPSGSYLAPPGGGGGGSSSASSAVKDRIARLQSKGDGESPLLPRSSFGAPAPNPEVASHALRQFPGASLGPAQGATLRPQMTGGAWLNGMPANTSGGPLRPQMTGGMWGNQYYGAHAAVPMPRRGVSPTVPTTPTRKQTEPVVLGGRDDAFAELDREAEQARAREESVETTTSDATVSQTLPDTTATKLPTFPSAPDSSPPPPSSATTSSISSAATTLPNLPEAPTEAPQLKLDPSPDDRRPPSPITANGQSREIEIGVRVPDDPEAQRKLDELVSAADNLHVQTTTPPSPTASSSKDDSNDPRKFNPLYRDITDDDDLLSPADQFGTLTVLRRSRTGSSVSDGLHGVGQAAVESLMDASDDDESQDREILTNSGGGSGGKRNAISGLPPTSPPSRQHRARDEAGQNGTSHSDQSSYTNGSPARGSSSVVRTESPTAMLQSPIRGTNGRGGNGINPLSPSSSSSSSIRLPTSDSTESGMTVTSNPRTIHDSPDRVAELRRPSASGSSVITDRTQSPTVPRRSASVASSNYSSASGGRWSTAVPQADPIFEDSPSGSHGGREREREREQDQERDRDGGGSAASIGASAASPGSNHAAVSASAARARAREAIALARSKSQGGRLARPPPPGRTLTAAELDASDDDYEPGWASIISRK</sequence>
<feature type="compositionally biased region" description="Low complexity" evidence="1">
    <location>
        <begin position="518"/>
        <end position="530"/>
    </location>
</feature>
<feature type="region of interest" description="Disordered" evidence="1">
    <location>
        <begin position="1"/>
        <end position="164"/>
    </location>
</feature>